<dbReference type="KEGG" id="sniv:SFSGTM_32690"/>
<sequence>MVKTTGLSAGRPSASKAKFSMADEVELSRINAQVTSDEHQKLKMYCVKHKTSITDLVRKMIAALPE</sequence>
<evidence type="ECO:0000313" key="1">
    <source>
        <dbReference type="EMBL" id="BBP02561.1"/>
    </source>
</evidence>
<accession>A0A809RUG7</accession>
<keyword evidence="1" id="KW-0614">Plasmid</keyword>
<proteinExistence type="predicted"/>
<name>A0A809RUG7_9PROT</name>
<organism evidence="1 2">
    <name type="scientific">Sulfuriferula nivalis</name>
    <dbReference type="NCBI Taxonomy" id="2675298"/>
    <lineage>
        <taxon>Bacteria</taxon>
        <taxon>Pseudomonadati</taxon>
        <taxon>Pseudomonadota</taxon>
        <taxon>Betaproteobacteria</taxon>
        <taxon>Nitrosomonadales</taxon>
        <taxon>Sulfuricellaceae</taxon>
        <taxon>Sulfuriferula</taxon>
    </lineage>
</organism>
<dbReference type="InterPro" id="IPR013321">
    <property type="entry name" value="Arc_rbn_hlx_hlx"/>
</dbReference>
<protein>
    <recommendedName>
        <fullName evidence="3">Chromosome partitioning protein ParB</fullName>
    </recommendedName>
</protein>
<geneLocation type="plasmid" evidence="2">
    <name>sgtm_pl2 dna</name>
</geneLocation>
<dbReference type="InterPro" id="IPR010985">
    <property type="entry name" value="Ribbon_hlx_hlx"/>
</dbReference>
<evidence type="ECO:0000313" key="2">
    <source>
        <dbReference type="Proteomes" id="UP000463939"/>
    </source>
</evidence>
<gene>
    <name evidence="1" type="ORF">SFSGTM_32690</name>
</gene>
<keyword evidence="2" id="KW-1185">Reference proteome</keyword>
<dbReference type="EMBL" id="AP021883">
    <property type="protein sequence ID" value="BBP02561.1"/>
    <property type="molecule type" value="Genomic_DNA"/>
</dbReference>
<dbReference type="Proteomes" id="UP000463939">
    <property type="component" value="Plasmid SGTM_pl2"/>
</dbReference>
<dbReference type="SUPFAM" id="SSF47598">
    <property type="entry name" value="Ribbon-helix-helix"/>
    <property type="match status" value="1"/>
</dbReference>
<dbReference type="InterPro" id="IPR015354">
    <property type="entry name" value="DNA_partition_ParG"/>
</dbReference>
<dbReference type="GO" id="GO:0006355">
    <property type="term" value="P:regulation of DNA-templated transcription"/>
    <property type="evidence" value="ECO:0007669"/>
    <property type="project" value="InterPro"/>
</dbReference>
<dbReference type="Gene3D" id="1.10.1220.10">
    <property type="entry name" value="Met repressor-like"/>
    <property type="match status" value="1"/>
</dbReference>
<evidence type="ECO:0008006" key="3">
    <source>
        <dbReference type="Google" id="ProtNLM"/>
    </source>
</evidence>
<dbReference type="Pfam" id="PF09274">
    <property type="entry name" value="ParG"/>
    <property type="match status" value="1"/>
</dbReference>
<dbReference type="RefSeq" id="WP_162086453.1">
    <property type="nucleotide sequence ID" value="NZ_AP021883.1"/>
</dbReference>
<reference evidence="2" key="1">
    <citation type="submission" date="2019-11" db="EMBL/GenBank/DDBJ databases">
        <title>Isolation and characterization of a novel species in the genus Sulfuriferula.</title>
        <authorList>
            <person name="Mochizuki J."/>
            <person name="Kojima H."/>
            <person name="Fukui M."/>
        </authorList>
    </citation>
    <scope>NUCLEOTIDE SEQUENCE [LARGE SCALE GENOMIC DNA]</scope>
    <source>
        <strain evidence="2">SGTM</strain>
        <plasmid evidence="2">sgtm_pl2 dna</plasmid>
    </source>
</reference>
<dbReference type="AlphaFoldDB" id="A0A809RUG7"/>